<accession>A0A2T3KK20</accession>
<sequence length="199" mass="22518">MKRLLYLFIIASSFGVMANDIGAPFGFEWGQSYHEINKKVPLTDCATKNNLMLCETTKPIQKVSFSERYIVVIDNKHGLQKVILVSQNISGDISGEEGKALYSKVKQSLTQKYNSPHTDEYLAKKTSKDHDEFYKCLKSDECGNWVSFWQAEDGSSALVELKGLSSGKGYLMLTYQSNKWQQIINVISKEEKKSDHDAL</sequence>
<gene>
    <name evidence="2" type="ORF">C9J27_06650</name>
</gene>
<feature type="signal peptide" evidence="1">
    <location>
        <begin position="1"/>
        <end position="18"/>
    </location>
</feature>
<keyword evidence="1" id="KW-0732">Signal</keyword>
<name>A0A2T3KK20_9GAMM</name>
<comment type="caution">
    <text evidence="2">The sequence shown here is derived from an EMBL/GenBank/DDBJ whole genome shotgun (WGS) entry which is preliminary data.</text>
</comment>
<dbReference type="AlphaFoldDB" id="A0A2T3KK20"/>
<feature type="chain" id="PRO_5015443967" evidence="1">
    <location>
        <begin position="19"/>
        <end position="199"/>
    </location>
</feature>
<organism evidence="2 3">
    <name type="scientific">Photobacterium kishitanii</name>
    <dbReference type="NCBI Taxonomy" id="318456"/>
    <lineage>
        <taxon>Bacteria</taxon>
        <taxon>Pseudomonadati</taxon>
        <taxon>Pseudomonadota</taxon>
        <taxon>Gammaproteobacteria</taxon>
        <taxon>Vibrionales</taxon>
        <taxon>Vibrionaceae</taxon>
        <taxon>Photobacterium</taxon>
    </lineage>
</organism>
<proteinExistence type="predicted"/>
<protein>
    <submittedName>
        <fullName evidence="2">Uncharacterized protein</fullName>
    </submittedName>
</protein>
<dbReference type="EMBL" id="PYNF01000004">
    <property type="protein sequence ID" value="PSU99923.1"/>
    <property type="molecule type" value="Genomic_DNA"/>
</dbReference>
<evidence type="ECO:0000313" key="2">
    <source>
        <dbReference type="EMBL" id="PSU99923.1"/>
    </source>
</evidence>
<reference evidence="2 3" key="1">
    <citation type="submission" date="2018-01" db="EMBL/GenBank/DDBJ databases">
        <title>Whole genome sequencing of Histamine producing bacteria.</title>
        <authorList>
            <person name="Butler K."/>
        </authorList>
    </citation>
    <scope>NUCLEOTIDE SEQUENCE [LARGE SCALE GENOMIC DNA]</scope>
    <source>
        <strain evidence="2 3">FS-7.2</strain>
    </source>
</reference>
<dbReference type="Proteomes" id="UP000241426">
    <property type="component" value="Unassembled WGS sequence"/>
</dbReference>
<evidence type="ECO:0000256" key="1">
    <source>
        <dbReference type="SAM" id="SignalP"/>
    </source>
</evidence>
<evidence type="ECO:0000313" key="3">
    <source>
        <dbReference type="Proteomes" id="UP000241426"/>
    </source>
</evidence>